<feature type="compositionally biased region" description="Polar residues" evidence="1">
    <location>
        <begin position="291"/>
        <end position="301"/>
    </location>
</feature>
<dbReference type="AlphaFoldDB" id="A0A4P9XNH2"/>
<proteinExistence type="predicted"/>
<sequence length="922" mass="103750">MPRHSPLRDDLEEYPDWRRHHMRTPPRASYGQRNFSGSSAERAISPIDPMTLIRAPSSPTAQRRNGLLKDSGLEDDMMVPLYDGDDEPPSMLGTPRRLNGAITPVNAACGVSKQGIKRDNNLPSGRNTNLGASATTGGYSEPYEPEITSTSSVVLPLSERAHICFQRITHGASVAMHWNAQREVIELSGDERMVEEMQRAIEYWFRDTERVDNAAADHLQHLLSRADIQDTRQAVDVSKTTPLYSPMAAEHPSAPSLEAPAVRSNSNVDAFKPAELDESSNWGNVEPAQHGASNRAPSSLTAFDLPPKSEPMHQPEPSLEARYSPEMQRWMDQVHDLRHLQQHMRGSHGKQPEHFSNKQEKSSAVQEKSASGWATRLDDAIDPRNPAKLRIDNALKRREACADASILRWNDLPPRDYYAEGEGTGAPGTGRQGWHASVSPEISSPLFPPSSSKLFVGEFMLPDRPKFPVNRVIGPDEKGLEALARGLNLTFSVKRNPNVVVFRAESQAVIKTALSRMLLLYAKRMSEFDACALAVVERPMRSISVRTVGVRASQTPVDVERLLARNASVHRLVPDDNLADRQPVTSDTMAMYVHAHLLRSALSIDARDRNSHRRRIAQKVKRIMEEFASKIRMHDGDIKIRICIGSAFVQGIATDAMYAMESIAKEVCGTRAKTVLFSRLEQIPQDTSELPLLLSRIESAFGVRRGDPDAWYTLTGVFTPRSTTHERGGKSPKKRDTKICVRQKRRKAKRRDEFKCDRRVLSVVGFNLDDYADWRLEAAVDKMITIDEREAQMDMLRTIERGQLVYTNSEKLSIRTVHHKRRWSFQLQSDFCIQVTQCTQWIRDPRGDKPGSTTTLPLENTKMYNITLCPQKWERLLSRNAHTEAGELVSYTVDDIADDNIIFNMLGILGKLQHVVKSVTHR</sequence>
<organism evidence="3 4">
    <name type="scientific">Thamnocephalis sphaerospora</name>
    <dbReference type="NCBI Taxonomy" id="78915"/>
    <lineage>
        <taxon>Eukaryota</taxon>
        <taxon>Fungi</taxon>
        <taxon>Fungi incertae sedis</taxon>
        <taxon>Zoopagomycota</taxon>
        <taxon>Zoopagomycotina</taxon>
        <taxon>Zoopagomycetes</taxon>
        <taxon>Zoopagales</taxon>
        <taxon>Sigmoideomycetaceae</taxon>
        <taxon>Thamnocephalis</taxon>
    </lineage>
</organism>
<feature type="domain" description="DUF7905" evidence="2">
    <location>
        <begin position="612"/>
        <end position="897"/>
    </location>
</feature>
<evidence type="ECO:0000313" key="4">
    <source>
        <dbReference type="Proteomes" id="UP000271241"/>
    </source>
</evidence>
<name>A0A4P9XNH2_9FUNG</name>
<dbReference type="OrthoDB" id="4739136at2759"/>
<protein>
    <recommendedName>
        <fullName evidence="2">DUF7905 domain-containing protein</fullName>
    </recommendedName>
</protein>
<feature type="region of interest" description="Disordered" evidence="1">
    <location>
        <begin position="342"/>
        <end position="380"/>
    </location>
</feature>
<accession>A0A4P9XNH2</accession>
<dbReference type="InterPro" id="IPR057227">
    <property type="entry name" value="DUF7905"/>
</dbReference>
<gene>
    <name evidence="3" type="ORF">THASP1DRAFT_30658</name>
</gene>
<feature type="region of interest" description="Disordered" evidence="1">
    <location>
        <begin position="116"/>
        <end position="145"/>
    </location>
</feature>
<evidence type="ECO:0000259" key="2">
    <source>
        <dbReference type="Pfam" id="PF25482"/>
    </source>
</evidence>
<dbReference type="Proteomes" id="UP000271241">
    <property type="component" value="Unassembled WGS sequence"/>
</dbReference>
<feature type="region of interest" description="Disordered" evidence="1">
    <location>
        <begin position="1"/>
        <end position="40"/>
    </location>
</feature>
<feature type="region of interest" description="Disordered" evidence="1">
    <location>
        <begin position="52"/>
        <end position="72"/>
    </location>
</feature>
<evidence type="ECO:0000313" key="3">
    <source>
        <dbReference type="EMBL" id="RKP07527.1"/>
    </source>
</evidence>
<reference evidence="4" key="1">
    <citation type="journal article" date="2018" name="Nat. Microbiol.">
        <title>Leveraging single-cell genomics to expand the fungal tree of life.</title>
        <authorList>
            <person name="Ahrendt S.R."/>
            <person name="Quandt C.A."/>
            <person name="Ciobanu D."/>
            <person name="Clum A."/>
            <person name="Salamov A."/>
            <person name="Andreopoulos B."/>
            <person name="Cheng J.F."/>
            <person name="Woyke T."/>
            <person name="Pelin A."/>
            <person name="Henrissat B."/>
            <person name="Reynolds N.K."/>
            <person name="Benny G.L."/>
            <person name="Smith M.E."/>
            <person name="James T.Y."/>
            <person name="Grigoriev I.V."/>
        </authorList>
    </citation>
    <scope>NUCLEOTIDE SEQUENCE [LARGE SCALE GENOMIC DNA]</scope>
    <source>
        <strain evidence="4">RSA 1356</strain>
    </source>
</reference>
<dbReference type="Pfam" id="PF25482">
    <property type="entry name" value="DUF7905"/>
    <property type="match status" value="1"/>
</dbReference>
<feature type="compositionally biased region" description="Basic and acidic residues" evidence="1">
    <location>
        <begin position="350"/>
        <end position="361"/>
    </location>
</feature>
<evidence type="ECO:0000256" key="1">
    <source>
        <dbReference type="SAM" id="MobiDB-lite"/>
    </source>
</evidence>
<feature type="region of interest" description="Disordered" evidence="1">
    <location>
        <begin position="278"/>
        <end position="318"/>
    </location>
</feature>
<keyword evidence="4" id="KW-1185">Reference proteome</keyword>
<feature type="compositionally biased region" description="Polar residues" evidence="1">
    <location>
        <begin position="121"/>
        <end position="138"/>
    </location>
</feature>
<dbReference type="EMBL" id="KZ992706">
    <property type="protein sequence ID" value="RKP07527.1"/>
    <property type="molecule type" value="Genomic_DNA"/>
</dbReference>